<dbReference type="EMBL" id="FOKK01000006">
    <property type="protein sequence ID" value="SFB25534.1"/>
    <property type="molecule type" value="Genomic_DNA"/>
</dbReference>
<name>A0A1I0ZIN4_9BACT</name>
<feature type="chain" id="PRO_5011617803" evidence="1">
    <location>
        <begin position="23"/>
        <end position="180"/>
    </location>
</feature>
<dbReference type="Pfam" id="PF02635">
    <property type="entry name" value="DsrE"/>
    <property type="match status" value="1"/>
</dbReference>
<organism evidence="2 3">
    <name type="scientific">Algoriphagus aquimarinus</name>
    <dbReference type="NCBI Taxonomy" id="237018"/>
    <lineage>
        <taxon>Bacteria</taxon>
        <taxon>Pseudomonadati</taxon>
        <taxon>Bacteroidota</taxon>
        <taxon>Cytophagia</taxon>
        <taxon>Cytophagales</taxon>
        <taxon>Cyclobacteriaceae</taxon>
        <taxon>Algoriphagus</taxon>
    </lineage>
</organism>
<evidence type="ECO:0000313" key="3">
    <source>
        <dbReference type="Proteomes" id="UP000198790"/>
    </source>
</evidence>
<proteinExistence type="predicted"/>
<protein>
    <submittedName>
        <fullName evidence="2">Intracellular sulfur oxidation protein, DsrE/DsrF family</fullName>
    </submittedName>
</protein>
<gene>
    <name evidence="2" type="ORF">SAMN04489723_106127</name>
</gene>
<evidence type="ECO:0000313" key="2">
    <source>
        <dbReference type="EMBL" id="SFB25534.1"/>
    </source>
</evidence>
<evidence type="ECO:0000256" key="1">
    <source>
        <dbReference type="SAM" id="SignalP"/>
    </source>
</evidence>
<dbReference type="PANTHER" id="PTHR37691">
    <property type="entry name" value="BLR3518 PROTEIN"/>
    <property type="match status" value="1"/>
</dbReference>
<dbReference type="AlphaFoldDB" id="A0A1I0ZIN4"/>
<dbReference type="InterPro" id="IPR027396">
    <property type="entry name" value="DsrEFH-like"/>
</dbReference>
<dbReference type="SUPFAM" id="SSF75169">
    <property type="entry name" value="DsrEFH-like"/>
    <property type="match status" value="1"/>
</dbReference>
<reference evidence="2 3" key="1">
    <citation type="submission" date="2016-10" db="EMBL/GenBank/DDBJ databases">
        <authorList>
            <person name="de Groot N.N."/>
        </authorList>
    </citation>
    <scope>NUCLEOTIDE SEQUENCE [LARGE SCALE GENOMIC DNA]</scope>
    <source>
        <strain evidence="2 3">DSM 23399</strain>
    </source>
</reference>
<dbReference type="RefSeq" id="WP_092896763.1">
    <property type="nucleotide sequence ID" value="NZ_FOKK01000006.1"/>
</dbReference>
<keyword evidence="1" id="KW-0732">Signal</keyword>
<sequence>MTRFFASAIFCLALFATQFSFAQDAQFPLVKGFGGIYEVPDATERPDGSLDYYILVDMTTAATDDAEVSRWVDNVARMMNLHGLAGVSKDRMHVKVVVHGGAISTLMNNEVYQKRYSVDNPNIPVYKALEAAGVEILVCGQSMRARNLEKADLYDGVHVALSALTTVTTYVPKGYTVLKF</sequence>
<dbReference type="Gene3D" id="3.40.1260.10">
    <property type="entry name" value="DsrEFH-like"/>
    <property type="match status" value="1"/>
</dbReference>
<dbReference type="PANTHER" id="PTHR37691:SF1">
    <property type="entry name" value="BLR3518 PROTEIN"/>
    <property type="match status" value="1"/>
</dbReference>
<dbReference type="Proteomes" id="UP000198790">
    <property type="component" value="Unassembled WGS sequence"/>
</dbReference>
<dbReference type="OrthoDB" id="7206705at2"/>
<feature type="signal peptide" evidence="1">
    <location>
        <begin position="1"/>
        <end position="22"/>
    </location>
</feature>
<dbReference type="InterPro" id="IPR003787">
    <property type="entry name" value="Sulphur_relay_DsrE/F-like"/>
</dbReference>
<keyword evidence="3" id="KW-1185">Reference proteome</keyword>
<accession>A0A1I0ZIN4</accession>
<dbReference type="STRING" id="237018.SAMN04489723_106127"/>